<dbReference type="EMBL" id="RKLX01000011">
    <property type="protein sequence ID" value="TGD18607.1"/>
    <property type="molecule type" value="Genomic_DNA"/>
</dbReference>
<comment type="similarity">
    <text evidence="1">Belongs to the stealth family.</text>
</comment>
<dbReference type="GO" id="GO:0016772">
    <property type="term" value="F:transferase activity, transferring phosphorus-containing groups"/>
    <property type="evidence" value="ECO:0007669"/>
    <property type="project" value="InterPro"/>
</dbReference>
<dbReference type="GO" id="GO:0000271">
    <property type="term" value="P:polysaccharide biosynthetic process"/>
    <property type="evidence" value="ECO:0007669"/>
    <property type="project" value="UniProtKB-KW"/>
</dbReference>
<evidence type="ECO:0000256" key="3">
    <source>
        <dbReference type="ARBA" id="ARBA00023169"/>
    </source>
</evidence>
<dbReference type="AlphaFoldDB" id="A0A4Z0J7Q0"/>
<sequence>MAEKFDIDFVVTWVNGRDKNWLKKYNHYSSQDTLDEKDARFRDFYIFRYWFRAVEKFAPWVHHVYLVTDEQIPSWLDVANPMITVVDHREIIDSKFLPIFNSSAIELNLHKIPGLAEHFVYFNDDMFLNRKTQPADFFSKQGLPKDTAGLNAIQPMYDFDYIHENNIRIINQNFNKKDVMRKQFFKFINPVNLELNIYTILLFFWPKFTRFFDLHYPYSILKSQMSQVIKKNKDAYLRTMNDRFRSKNDVTIWLVRYYALVQGKFSVRTPRVGKIYDLYTKSREAEKDIEYGKHKMIVINDNSKIDDTMFLEISEILREKLKERYFDKSSFEK</sequence>
<organism evidence="6 7">
    <name type="scientific">Levilactobacillus suantsaiihabitans</name>
    <dbReference type="NCBI Taxonomy" id="2487722"/>
    <lineage>
        <taxon>Bacteria</taxon>
        <taxon>Bacillati</taxon>
        <taxon>Bacillota</taxon>
        <taxon>Bacilli</taxon>
        <taxon>Lactobacillales</taxon>
        <taxon>Lactobacillaceae</taxon>
        <taxon>Levilactobacillus</taxon>
    </lineage>
</organism>
<feature type="domain" description="Stealth protein CR1 conserved region 1" evidence="5">
    <location>
        <begin position="5"/>
        <end position="31"/>
    </location>
</feature>
<evidence type="ECO:0000256" key="2">
    <source>
        <dbReference type="ARBA" id="ARBA00022679"/>
    </source>
</evidence>
<evidence type="ECO:0000313" key="7">
    <source>
        <dbReference type="Proteomes" id="UP000297348"/>
    </source>
</evidence>
<dbReference type="InterPro" id="IPR047141">
    <property type="entry name" value="Stealth"/>
</dbReference>
<evidence type="ECO:0000259" key="5">
    <source>
        <dbReference type="Pfam" id="PF17101"/>
    </source>
</evidence>
<feature type="domain" description="Stealth protein CR2 conserved region 2" evidence="4">
    <location>
        <begin position="40"/>
        <end position="144"/>
    </location>
</feature>
<proteinExistence type="inferred from homology"/>
<dbReference type="OrthoDB" id="9776077at2"/>
<dbReference type="Pfam" id="PF17101">
    <property type="entry name" value="Stealth_CR1"/>
    <property type="match status" value="1"/>
</dbReference>
<dbReference type="PANTHER" id="PTHR24045">
    <property type="match status" value="1"/>
</dbReference>
<dbReference type="PANTHER" id="PTHR24045:SF0">
    <property type="entry name" value="N-ACETYLGLUCOSAMINE-1-PHOSPHOTRANSFERASE SUBUNITS ALPHA_BETA"/>
    <property type="match status" value="1"/>
</dbReference>
<name>A0A4Z0J7Q0_9LACO</name>
<gene>
    <name evidence="6" type="ORF">EGT51_08110</name>
</gene>
<dbReference type="Pfam" id="PF11380">
    <property type="entry name" value="Stealth_CR2"/>
    <property type="match status" value="1"/>
</dbReference>
<keyword evidence="3" id="KW-0270">Exopolysaccharide synthesis</keyword>
<evidence type="ECO:0000256" key="1">
    <source>
        <dbReference type="ARBA" id="ARBA00007583"/>
    </source>
</evidence>
<keyword evidence="2 6" id="KW-0808">Transferase</keyword>
<protein>
    <submittedName>
        <fullName evidence="6">Sugar phosphotransferase</fullName>
    </submittedName>
</protein>
<comment type="caution">
    <text evidence="6">The sequence shown here is derived from an EMBL/GenBank/DDBJ whole genome shotgun (WGS) entry which is preliminary data.</text>
</comment>
<dbReference type="InterPro" id="IPR031358">
    <property type="entry name" value="Stealth_CR1"/>
</dbReference>
<dbReference type="InterPro" id="IPR021520">
    <property type="entry name" value="Stealth_CR2"/>
</dbReference>
<evidence type="ECO:0000259" key="4">
    <source>
        <dbReference type="Pfam" id="PF11380"/>
    </source>
</evidence>
<evidence type="ECO:0000313" key="6">
    <source>
        <dbReference type="EMBL" id="TGD18607.1"/>
    </source>
</evidence>
<accession>A0A4Z0J7Q0</accession>
<dbReference type="Proteomes" id="UP000297348">
    <property type="component" value="Unassembled WGS sequence"/>
</dbReference>
<reference evidence="6 7" key="1">
    <citation type="submission" date="2018-10" db="EMBL/GenBank/DDBJ databases">
        <title>Lactobacillus sp. R7 and Lactobacillus sp. R19 isolated from fermented mustard green product of Taiwan.</title>
        <authorList>
            <person name="Lin S.-T."/>
        </authorList>
    </citation>
    <scope>NUCLEOTIDE SEQUENCE [LARGE SCALE GENOMIC DNA]</scope>
    <source>
        <strain evidence="6 7">BCRC 81129</strain>
    </source>
</reference>
<keyword evidence="7" id="KW-1185">Reference proteome</keyword>